<keyword evidence="2" id="KW-1185">Reference proteome</keyword>
<reference evidence="2" key="1">
    <citation type="journal article" date="2019" name="Plant Biotechnol. J.">
        <title>Genome sequencing of the Australian wild diploid species Gossypium australe highlights disease resistance and delayed gland morphogenesis.</title>
        <authorList>
            <person name="Cai Y."/>
            <person name="Cai X."/>
            <person name="Wang Q."/>
            <person name="Wang P."/>
            <person name="Zhang Y."/>
            <person name="Cai C."/>
            <person name="Xu Y."/>
            <person name="Wang K."/>
            <person name="Zhou Z."/>
            <person name="Wang C."/>
            <person name="Geng S."/>
            <person name="Li B."/>
            <person name="Dong Q."/>
            <person name="Hou Y."/>
            <person name="Wang H."/>
            <person name="Ai P."/>
            <person name="Liu Z."/>
            <person name="Yi F."/>
            <person name="Sun M."/>
            <person name="An G."/>
            <person name="Cheng J."/>
            <person name="Zhang Y."/>
            <person name="Shi Q."/>
            <person name="Xie Y."/>
            <person name="Shi X."/>
            <person name="Chang Y."/>
            <person name="Huang F."/>
            <person name="Chen Y."/>
            <person name="Hong S."/>
            <person name="Mi L."/>
            <person name="Sun Q."/>
            <person name="Zhang L."/>
            <person name="Zhou B."/>
            <person name="Peng R."/>
            <person name="Zhang X."/>
            <person name="Liu F."/>
        </authorList>
    </citation>
    <scope>NUCLEOTIDE SEQUENCE [LARGE SCALE GENOMIC DNA]</scope>
    <source>
        <strain evidence="2">cv. PA1801</strain>
    </source>
</reference>
<dbReference type="OrthoDB" id="1743549at2759"/>
<proteinExistence type="predicted"/>
<dbReference type="AlphaFoldDB" id="A0A5B6VJ75"/>
<protein>
    <submittedName>
        <fullName evidence="1">Reverse transcriptase</fullName>
    </submittedName>
</protein>
<evidence type="ECO:0000313" key="2">
    <source>
        <dbReference type="Proteomes" id="UP000325315"/>
    </source>
</evidence>
<sequence length="163" mass="19380">MLQFVICHTLSLIEGTKRNRKDFYFEAWWMMEETFKKESVTSGDLLQKLKGLAKNLIGWSRGIKWKKNELKVQLYHKLEDLQKTYRQNGILNDLIDDKPYWEQKARINRLKAYNKNSKFFHFVVSQCKKGNTINCLKTDDGKVTRDHSKMAHIAKDFVEDLFT</sequence>
<keyword evidence="1" id="KW-0548">Nucleotidyltransferase</keyword>
<comment type="caution">
    <text evidence="1">The sequence shown here is derived from an EMBL/GenBank/DDBJ whole genome shotgun (WGS) entry which is preliminary data.</text>
</comment>
<dbReference type="EMBL" id="SMMG02000006">
    <property type="protein sequence ID" value="KAA3469131.1"/>
    <property type="molecule type" value="Genomic_DNA"/>
</dbReference>
<dbReference type="GO" id="GO:0003964">
    <property type="term" value="F:RNA-directed DNA polymerase activity"/>
    <property type="evidence" value="ECO:0007669"/>
    <property type="project" value="UniProtKB-KW"/>
</dbReference>
<gene>
    <name evidence="1" type="ORF">EPI10_014952</name>
</gene>
<dbReference type="Proteomes" id="UP000325315">
    <property type="component" value="Unassembled WGS sequence"/>
</dbReference>
<name>A0A5B6VJ75_9ROSI</name>
<accession>A0A5B6VJ75</accession>
<organism evidence="1 2">
    <name type="scientific">Gossypium australe</name>
    <dbReference type="NCBI Taxonomy" id="47621"/>
    <lineage>
        <taxon>Eukaryota</taxon>
        <taxon>Viridiplantae</taxon>
        <taxon>Streptophyta</taxon>
        <taxon>Embryophyta</taxon>
        <taxon>Tracheophyta</taxon>
        <taxon>Spermatophyta</taxon>
        <taxon>Magnoliopsida</taxon>
        <taxon>eudicotyledons</taxon>
        <taxon>Gunneridae</taxon>
        <taxon>Pentapetalae</taxon>
        <taxon>rosids</taxon>
        <taxon>malvids</taxon>
        <taxon>Malvales</taxon>
        <taxon>Malvaceae</taxon>
        <taxon>Malvoideae</taxon>
        <taxon>Gossypium</taxon>
    </lineage>
</organism>
<keyword evidence="1" id="KW-0808">Transferase</keyword>
<keyword evidence="1" id="KW-0695">RNA-directed DNA polymerase</keyword>
<evidence type="ECO:0000313" key="1">
    <source>
        <dbReference type="EMBL" id="KAA3469131.1"/>
    </source>
</evidence>